<dbReference type="EMBL" id="FMTE01000029">
    <property type="protein sequence ID" value="SCW44170.1"/>
    <property type="molecule type" value="Genomic_DNA"/>
</dbReference>
<dbReference type="RefSeq" id="WP_091973968.1">
    <property type="nucleotide sequence ID" value="NZ_CP179490.1"/>
</dbReference>
<feature type="chain" id="PRO_5011619891" evidence="2">
    <location>
        <begin position="23"/>
        <end position="310"/>
    </location>
</feature>
<evidence type="ECO:0000313" key="3">
    <source>
        <dbReference type="EMBL" id="SCW44170.1"/>
    </source>
</evidence>
<evidence type="ECO:0000256" key="2">
    <source>
        <dbReference type="SAM" id="SignalP"/>
    </source>
</evidence>
<feature type="signal peptide" evidence="2">
    <location>
        <begin position="1"/>
        <end position="22"/>
    </location>
</feature>
<dbReference type="InterPro" id="IPR009618">
    <property type="entry name" value="Erp"/>
</dbReference>
<keyword evidence="2" id="KW-0732">Signal</keyword>
<accession>A0A1G4QHT4</accession>
<organism evidence="3 4">
    <name type="scientific">Borreliella japonica</name>
    <name type="common">Borrelia japonica</name>
    <dbReference type="NCBI Taxonomy" id="34095"/>
    <lineage>
        <taxon>Bacteria</taxon>
        <taxon>Pseudomonadati</taxon>
        <taxon>Spirochaetota</taxon>
        <taxon>Spirochaetia</taxon>
        <taxon>Spirochaetales</taxon>
        <taxon>Borreliaceae</taxon>
        <taxon>Borreliella</taxon>
    </lineage>
</organism>
<protein>
    <submittedName>
        <fullName evidence="3">Erp protein C-terminus</fullName>
    </submittedName>
</protein>
<dbReference type="AlphaFoldDB" id="A0A1G4QHT4"/>
<keyword evidence="4" id="KW-1185">Reference proteome</keyword>
<gene>
    <name evidence="3" type="ORF">SAMN02983004_01125</name>
</gene>
<feature type="region of interest" description="Disordered" evidence="1">
    <location>
        <begin position="77"/>
        <end position="156"/>
    </location>
</feature>
<feature type="compositionally biased region" description="Basic and acidic residues" evidence="1">
    <location>
        <begin position="77"/>
        <end position="89"/>
    </location>
</feature>
<reference evidence="4" key="1">
    <citation type="submission" date="2016-10" db="EMBL/GenBank/DDBJ databases">
        <authorList>
            <person name="Varghese N."/>
            <person name="Submissions S."/>
        </authorList>
    </citation>
    <scope>NUCLEOTIDE SEQUENCE [LARGE SCALE GENOMIC DNA]</scope>
    <source>
        <strain evidence="4">ATCC 51557</strain>
    </source>
</reference>
<dbReference type="Proteomes" id="UP000199262">
    <property type="component" value="Unassembled WGS sequence"/>
</dbReference>
<evidence type="ECO:0000256" key="1">
    <source>
        <dbReference type="SAM" id="MobiDB-lite"/>
    </source>
</evidence>
<dbReference type="OrthoDB" id="352923at2"/>
<evidence type="ECO:0000313" key="4">
    <source>
        <dbReference type="Proteomes" id="UP000199262"/>
    </source>
</evidence>
<dbReference type="Pfam" id="PF06780">
    <property type="entry name" value="Erp_C"/>
    <property type="match status" value="1"/>
</dbReference>
<dbReference type="PROSITE" id="PS51257">
    <property type="entry name" value="PROKAR_LIPOPROTEIN"/>
    <property type="match status" value="1"/>
</dbReference>
<name>A0A1G4QHT4_BORJA</name>
<sequence>MKKKMVIICAVFAVIISCKNYAGGEDLKQNLEEQVKEIKQGVEIERKIKQGIEKQVEGFLEKKEGIISDDEIAKKLKEEEELKEKKENKQEDEEELMRGDEPNSHISEPALKTTRGSGGQQKEEQQQEEKEEQAKAKAEQERKEKEEQEEKQVKSKIKTLTKKIDEINRDIDSIKHKSWFVEDEKRLEVKATEVRDKVTGPIYDHFTDDTNQAIYYTWGLDEEEDSELAKLLKKLGETRHSLRNKLNEGNKAYILDGKSKEPNLKENVKVDEIESDLGKLKSELEEVKNYLENESNFETIKEYVSSSDDK</sequence>
<feature type="compositionally biased region" description="Basic and acidic residues" evidence="1">
    <location>
        <begin position="121"/>
        <end position="153"/>
    </location>
</feature>
<proteinExistence type="predicted"/>